<dbReference type="RefSeq" id="XP_013792876.1">
    <property type="nucleotide sequence ID" value="XM_013937422.2"/>
</dbReference>
<evidence type="ECO:0000256" key="2">
    <source>
        <dbReference type="ARBA" id="ARBA00022448"/>
    </source>
</evidence>
<dbReference type="InterPro" id="IPR050930">
    <property type="entry name" value="MFS_Vesicular_Transporter"/>
</dbReference>
<dbReference type="Pfam" id="PF07690">
    <property type="entry name" value="MFS_1"/>
    <property type="match status" value="1"/>
</dbReference>
<keyword evidence="3 6" id="KW-0812">Transmembrane</keyword>
<gene>
    <name evidence="8" type="primary">LOC106476795</name>
</gene>
<name>A0ABM1C246_LIMPO</name>
<feature type="transmembrane region" description="Helical" evidence="6">
    <location>
        <begin position="20"/>
        <end position="37"/>
    </location>
</feature>
<proteinExistence type="predicted"/>
<dbReference type="Gene3D" id="1.20.1250.20">
    <property type="entry name" value="MFS general substrate transporter like domains"/>
    <property type="match status" value="2"/>
</dbReference>
<dbReference type="GeneID" id="106476795"/>
<feature type="transmembrane region" description="Helical" evidence="6">
    <location>
        <begin position="82"/>
        <end position="103"/>
    </location>
</feature>
<keyword evidence="7" id="KW-1185">Reference proteome</keyword>
<dbReference type="SUPFAM" id="SSF103473">
    <property type="entry name" value="MFS general substrate transporter"/>
    <property type="match status" value="1"/>
</dbReference>
<evidence type="ECO:0000256" key="6">
    <source>
        <dbReference type="SAM" id="Phobius"/>
    </source>
</evidence>
<feature type="transmembrane region" description="Helical" evidence="6">
    <location>
        <begin position="115"/>
        <end position="137"/>
    </location>
</feature>
<dbReference type="InterPro" id="IPR036259">
    <property type="entry name" value="MFS_trans_sf"/>
</dbReference>
<evidence type="ECO:0000313" key="8">
    <source>
        <dbReference type="RefSeq" id="XP_013792876.1"/>
    </source>
</evidence>
<dbReference type="InterPro" id="IPR011701">
    <property type="entry name" value="MFS"/>
</dbReference>
<comment type="subcellular location">
    <subcellularLocation>
        <location evidence="1">Membrane</location>
        <topology evidence="1">Multi-pass membrane protein</topology>
    </subcellularLocation>
</comment>
<sequence>MWDVMSTKNDNFDNQGALETAYGFGLIAGPTLGGALYEVDGYYLPFITVGVVLVVCAVITVFLLPDSELNEDMGSGDLLKFWLHPGTILDGLSITITMVTIGYNHATLEPHLRQFNLSPFILGTIFVVAGGFYAITVPGWGFLVDKSDITKLVGVSGCAIIGVAFLFMGPAPFMPFDT</sequence>
<keyword evidence="5 6" id="KW-0472">Membrane</keyword>
<accession>A0ABM1C246</accession>
<dbReference type="PANTHER" id="PTHR23506:SF26">
    <property type="entry name" value="MFS-TYPE TRANSPORTER SLC18B1"/>
    <property type="match status" value="1"/>
</dbReference>
<feature type="transmembrane region" description="Helical" evidence="6">
    <location>
        <begin position="42"/>
        <end position="62"/>
    </location>
</feature>
<dbReference type="PANTHER" id="PTHR23506">
    <property type="entry name" value="GH10249P"/>
    <property type="match status" value="1"/>
</dbReference>
<evidence type="ECO:0000256" key="3">
    <source>
        <dbReference type="ARBA" id="ARBA00022692"/>
    </source>
</evidence>
<evidence type="ECO:0000256" key="1">
    <source>
        <dbReference type="ARBA" id="ARBA00004141"/>
    </source>
</evidence>
<keyword evidence="4 6" id="KW-1133">Transmembrane helix</keyword>
<reference evidence="8" key="1">
    <citation type="submission" date="2025-08" db="UniProtKB">
        <authorList>
            <consortium name="RefSeq"/>
        </authorList>
    </citation>
    <scope>IDENTIFICATION</scope>
    <source>
        <tissue evidence="8">Muscle</tissue>
    </source>
</reference>
<evidence type="ECO:0000256" key="4">
    <source>
        <dbReference type="ARBA" id="ARBA00022989"/>
    </source>
</evidence>
<dbReference type="Proteomes" id="UP000694941">
    <property type="component" value="Unplaced"/>
</dbReference>
<protein>
    <submittedName>
        <fullName evidence="8">MFS-type transporter SLC18B1-like</fullName>
    </submittedName>
</protein>
<keyword evidence="2" id="KW-0813">Transport</keyword>
<organism evidence="7 8">
    <name type="scientific">Limulus polyphemus</name>
    <name type="common">Atlantic horseshoe crab</name>
    <dbReference type="NCBI Taxonomy" id="6850"/>
    <lineage>
        <taxon>Eukaryota</taxon>
        <taxon>Metazoa</taxon>
        <taxon>Ecdysozoa</taxon>
        <taxon>Arthropoda</taxon>
        <taxon>Chelicerata</taxon>
        <taxon>Merostomata</taxon>
        <taxon>Xiphosura</taxon>
        <taxon>Limulidae</taxon>
        <taxon>Limulus</taxon>
    </lineage>
</organism>
<evidence type="ECO:0000256" key="5">
    <source>
        <dbReference type="ARBA" id="ARBA00023136"/>
    </source>
</evidence>
<feature type="transmembrane region" description="Helical" evidence="6">
    <location>
        <begin position="149"/>
        <end position="168"/>
    </location>
</feature>
<evidence type="ECO:0000313" key="7">
    <source>
        <dbReference type="Proteomes" id="UP000694941"/>
    </source>
</evidence>